<protein>
    <submittedName>
        <fullName evidence="4">Metacaspase type II</fullName>
    </submittedName>
</protein>
<comment type="similarity">
    <text evidence="1">Belongs to the peptidase C14B family.</text>
</comment>
<gene>
    <name evidence="4" type="ORF">MVEN_00845200</name>
</gene>
<sequence length="561" mass="61226">MAPAIAVRQRPPHAGPPVPAVAEQAEGSLSSTTFPLPTPARLRGTGSSMALIKDVRKMEALLLDVYHYTPSEITVLMDDGIEGHVQPTRDHILAAIAELVKDIQDILLNATNRSNSEEDGKDECLVPLDGEEMMIVDNHLHAALVRPLPSGSHLVAILDTCHSGSLLDLKHYRCNRVHVPWIFRGKRNSEDLWNGIVRRGARLLTASQTTSTALQTLNAPTIPVRTPTRRSVISVMCDPAPSSVPSSRSSTAVGGLARSGSGLLAKSGLARTGTLARVRAGSVALKGSLDRLRTLSLSIPSGDKDNGKENLTASDVGPVLPAISKLTWILPEEEMHCDSPVAQFPCNGWCRNPEGCSTVMEEGEKDDEVKADVISLASCKDSQKAWEADGVSMTSSLVELLREDPHQSLKDLLLRISHATYSIALMRHSRSKVYKKQRKNYVAKLVKKIMQLESGNQSTASLVLHDTPPAIVPRPTIPYETRRNVKKKGVRRVSHIARLKQQLKDVLKDKGVRHGRLSEPGTRESEAARHEQAVEDVIYSSLSGSIVFLHVLASLLLHYRL</sequence>
<dbReference type="EMBL" id="JACAZI010000006">
    <property type="protein sequence ID" value="KAF7357982.1"/>
    <property type="molecule type" value="Genomic_DNA"/>
</dbReference>
<dbReference type="PANTHER" id="PTHR48104:SF30">
    <property type="entry name" value="METACASPASE-1"/>
    <property type="match status" value="1"/>
</dbReference>
<proteinExistence type="inferred from homology"/>
<evidence type="ECO:0000313" key="5">
    <source>
        <dbReference type="Proteomes" id="UP000620124"/>
    </source>
</evidence>
<name>A0A8H6YG83_9AGAR</name>
<dbReference type="Pfam" id="PF00656">
    <property type="entry name" value="Peptidase_C14"/>
    <property type="match status" value="1"/>
</dbReference>
<comment type="caution">
    <text evidence="4">The sequence shown here is derived from an EMBL/GenBank/DDBJ whole genome shotgun (WGS) entry which is preliminary data.</text>
</comment>
<evidence type="ECO:0000313" key="4">
    <source>
        <dbReference type="EMBL" id="KAF7357982.1"/>
    </source>
</evidence>
<dbReference type="AlphaFoldDB" id="A0A8H6YG83"/>
<dbReference type="Gene3D" id="3.40.50.12660">
    <property type="match status" value="2"/>
</dbReference>
<evidence type="ECO:0000259" key="3">
    <source>
        <dbReference type="Pfam" id="PF00656"/>
    </source>
</evidence>
<keyword evidence="5" id="KW-1185">Reference proteome</keyword>
<feature type="region of interest" description="Disordered" evidence="2">
    <location>
        <begin position="510"/>
        <end position="529"/>
    </location>
</feature>
<dbReference type="GO" id="GO:0006508">
    <property type="term" value="P:proteolysis"/>
    <property type="evidence" value="ECO:0007669"/>
    <property type="project" value="InterPro"/>
</dbReference>
<organism evidence="4 5">
    <name type="scientific">Mycena venus</name>
    <dbReference type="NCBI Taxonomy" id="2733690"/>
    <lineage>
        <taxon>Eukaryota</taxon>
        <taxon>Fungi</taxon>
        <taxon>Dikarya</taxon>
        <taxon>Basidiomycota</taxon>
        <taxon>Agaricomycotina</taxon>
        <taxon>Agaricomycetes</taxon>
        <taxon>Agaricomycetidae</taxon>
        <taxon>Agaricales</taxon>
        <taxon>Marasmiineae</taxon>
        <taxon>Mycenaceae</taxon>
        <taxon>Mycena</taxon>
    </lineage>
</organism>
<dbReference type="Proteomes" id="UP000620124">
    <property type="component" value="Unassembled WGS sequence"/>
</dbReference>
<feature type="region of interest" description="Disordered" evidence="2">
    <location>
        <begin position="1"/>
        <end position="20"/>
    </location>
</feature>
<accession>A0A8H6YG83</accession>
<dbReference type="OrthoDB" id="3223806at2759"/>
<dbReference type="InterPro" id="IPR011600">
    <property type="entry name" value="Pept_C14_caspase"/>
</dbReference>
<dbReference type="PANTHER" id="PTHR48104">
    <property type="entry name" value="METACASPASE-4"/>
    <property type="match status" value="1"/>
</dbReference>
<feature type="domain" description="Peptidase C14 caspase" evidence="3">
    <location>
        <begin position="52"/>
        <end position="448"/>
    </location>
</feature>
<dbReference type="InterPro" id="IPR050452">
    <property type="entry name" value="Metacaspase"/>
</dbReference>
<dbReference type="GO" id="GO:0004197">
    <property type="term" value="F:cysteine-type endopeptidase activity"/>
    <property type="evidence" value="ECO:0007669"/>
    <property type="project" value="InterPro"/>
</dbReference>
<reference evidence="4" key="1">
    <citation type="submission" date="2020-05" db="EMBL/GenBank/DDBJ databases">
        <title>Mycena genomes resolve the evolution of fungal bioluminescence.</title>
        <authorList>
            <person name="Tsai I.J."/>
        </authorList>
    </citation>
    <scope>NUCLEOTIDE SEQUENCE</scope>
    <source>
        <strain evidence="4">CCC161011</strain>
    </source>
</reference>
<evidence type="ECO:0000256" key="2">
    <source>
        <dbReference type="SAM" id="MobiDB-lite"/>
    </source>
</evidence>
<evidence type="ECO:0000256" key="1">
    <source>
        <dbReference type="ARBA" id="ARBA00009005"/>
    </source>
</evidence>
<dbReference type="GO" id="GO:0005737">
    <property type="term" value="C:cytoplasm"/>
    <property type="evidence" value="ECO:0007669"/>
    <property type="project" value="TreeGrafter"/>
</dbReference>